<dbReference type="GO" id="GO:0051213">
    <property type="term" value="F:dioxygenase activity"/>
    <property type="evidence" value="ECO:0007669"/>
    <property type="project" value="UniProtKB-ARBA"/>
</dbReference>
<reference evidence="8" key="2">
    <citation type="submission" date="2013-12" db="EMBL/GenBank/DDBJ databases">
        <authorList>
            <person name="Yu Y."/>
            <person name="Lee S."/>
            <person name="de Baynast K."/>
            <person name="Wissotski M."/>
            <person name="Liu L."/>
            <person name="Talag J."/>
            <person name="Goicoechea J."/>
            <person name="Angelova A."/>
            <person name="Jetty R."/>
            <person name="Kudrna D."/>
            <person name="Golser W."/>
            <person name="Rivera L."/>
            <person name="Zhang J."/>
            <person name="Wing R."/>
        </authorList>
    </citation>
    <scope>NUCLEOTIDE SEQUENCE</scope>
</reference>
<proteinExistence type="inferred from homology"/>
<evidence type="ECO:0000256" key="5">
    <source>
        <dbReference type="SAM" id="MobiDB-lite"/>
    </source>
</evidence>
<dbReference type="InterPro" id="IPR044861">
    <property type="entry name" value="IPNS-like_FE2OG_OXY"/>
</dbReference>
<evidence type="ECO:0000256" key="1">
    <source>
        <dbReference type="ARBA" id="ARBA00008056"/>
    </source>
</evidence>
<feature type="domain" description="Fe2OG dioxygenase" evidence="6">
    <location>
        <begin position="216"/>
        <end position="316"/>
    </location>
</feature>
<keyword evidence="2" id="KW-0479">Metal-binding</keyword>
<evidence type="ECO:0000256" key="3">
    <source>
        <dbReference type="ARBA" id="ARBA00023002"/>
    </source>
</evidence>
<dbReference type="PROSITE" id="PS51471">
    <property type="entry name" value="FE2OG_OXY"/>
    <property type="match status" value="2"/>
</dbReference>
<dbReference type="Pfam" id="PF03171">
    <property type="entry name" value="2OG-FeII_Oxy"/>
    <property type="match status" value="2"/>
</dbReference>
<dbReference type="InterPro" id="IPR005123">
    <property type="entry name" value="Oxoglu/Fe-dep_dioxygenase_dom"/>
</dbReference>
<evidence type="ECO:0000313" key="7">
    <source>
        <dbReference type="EnsemblPlants" id="LPERR04G01960.1"/>
    </source>
</evidence>
<evidence type="ECO:0000256" key="2">
    <source>
        <dbReference type="ARBA" id="ARBA00022723"/>
    </source>
</evidence>
<keyword evidence="3" id="KW-0560">Oxidoreductase</keyword>
<evidence type="ECO:0000256" key="4">
    <source>
        <dbReference type="ARBA" id="ARBA00023004"/>
    </source>
</evidence>
<dbReference type="Gene3D" id="2.60.120.330">
    <property type="entry name" value="B-lactam Antibiotic, Isopenicillin N Synthase, Chain"/>
    <property type="match status" value="2"/>
</dbReference>
<evidence type="ECO:0000259" key="6">
    <source>
        <dbReference type="PROSITE" id="PS51471"/>
    </source>
</evidence>
<dbReference type="InterPro" id="IPR027443">
    <property type="entry name" value="IPNS-like_sf"/>
</dbReference>
<keyword evidence="4" id="KW-0408">Iron</keyword>
<dbReference type="Gramene" id="LPERR04G01960.1">
    <property type="protein sequence ID" value="LPERR04G01960.1"/>
    <property type="gene ID" value="LPERR04G01960"/>
</dbReference>
<dbReference type="Proteomes" id="UP000032180">
    <property type="component" value="Chromosome 4"/>
</dbReference>
<dbReference type="InterPro" id="IPR026992">
    <property type="entry name" value="DIOX_N"/>
</dbReference>
<protein>
    <recommendedName>
        <fullName evidence="6">Fe2OG dioxygenase domain-containing protein</fullName>
    </recommendedName>
</protein>
<feature type="domain" description="Fe2OG dioxygenase" evidence="6">
    <location>
        <begin position="597"/>
        <end position="697"/>
    </location>
</feature>
<comment type="similarity">
    <text evidence="1">Belongs to the iron/ascorbate-dependent oxidoreductase family.</text>
</comment>
<reference evidence="7 8" key="1">
    <citation type="submission" date="2012-08" db="EMBL/GenBank/DDBJ databases">
        <title>Oryza genome evolution.</title>
        <authorList>
            <person name="Wing R.A."/>
        </authorList>
    </citation>
    <scope>NUCLEOTIDE SEQUENCE</scope>
</reference>
<dbReference type="Pfam" id="PF14226">
    <property type="entry name" value="DIOX_N"/>
    <property type="match status" value="2"/>
</dbReference>
<dbReference type="eggNOG" id="KOG0143">
    <property type="taxonomic scope" value="Eukaryota"/>
</dbReference>
<dbReference type="SUPFAM" id="SSF51197">
    <property type="entry name" value="Clavaminate synthase-like"/>
    <property type="match status" value="2"/>
</dbReference>
<accession>A0A0D9W2D4</accession>
<organism evidence="7 8">
    <name type="scientific">Leersia perrieri</name>
    <dbReference type="NCBI Taxonomy" id="77586"/>
    <lineage>
        <taxon>Eukaryota</taxon>
        <taxon>Viridiplantae</taxon>
        <taxon>Streptophyta</taxon>
        <taxon>Embryophyta</taxon>
        <taxon>Tracheophyta</taxon>
        <taxon>Spermatophyta</taxon>
        <taxon>Magnoliopsida</taxon>
        <taxon>Liliopsida</taxon>
        <taxon>Poales</taxon>
        <taxon>Poaceae</taxon>
        <taxon>BOP clade</taxon>
        <taxon>Oryzoideae</taxon>
        <taxon>Oryzeae</taxon>
        <taxon>Oryzinae</taxon>
        <taxon>Leersia</taxon>
    </lineage>
</organism>
<sequence length="751" mass="81952">MSAASSLAASAAAAADDGDRVAELRALDATLAGVHGLVSAGVTAVPRIFRVPNPEPSPPPAPPPSIPVIDLGAGDRVSLVAAVRRAAAEWGFFQVTGHGVPREVADAAVEATRAFHESAAGEGSEKARLYSRDPARAAKYNCNFELYQSKVANWRDTLYLRMAPDPPAAGDLPEYCRDVFFEYSNNIKRLRDTLFKLLSEALGLKQSYLTDIGCNQGEMILCHYYPPCPQPELAIGTTRHSDSGFLTVLLQDQTGGLQVLHDNQWVDVVPIPGAYIVNIGDLMQMISNDKFRSVEHRVVAKSSGPRVSIACFPSNPASTRMFGPIKELLSDDSPALYRETLKFCRRRIATTTTKSLTPPNAQTPKYPTHKLVIHDASKRKPTTMPDADAAVYDRAADLRALDATHSGVHGLYTSGSTTLPRIFHVHGNPNNDQSSSHSAQADEPPSVPVIDIGGADRAGVVEAVRRAAAEWGFFQVTGHGVPPAAMSAAVGAARAFHESGGGEGSDKARLYSREPGRAAKYHCNFDLYESPVTNWRDTLYLRMAPDPPPPDDLPEYCRDALFEYAKQVKNLGDTLFELLSEGLGLKPSYLTDIECNQGQIILCHYYPPCPQPELAIGTSRHSDSGFLTILLQDDIGGLQILHEDSWVDVTPTPGAFIVNVADLLQLISNDKYRSVEHRVVAKNAQPRVSIACFFSTHFHPISTRMYGPIKELLSDENPPLYRETLVRDYTARYYSVGLDGKFKTALSEFRV</sequence>
<reference evidence="7" key="3">
    <citation type="submission" date="2015-04" db="UniProtKB">
        <authorList>
            <consortium name="EnsemblPlants"/>
        </authorList>
    </citation>
    <scope>IDENTIFICATION</scope>
</reference>
<dbReference type="HOGENOM" id="CLU_370629_0_0_1"/>
<evidence type="ECO:0000313" key="8">
    <source>
        <dbReference type="Proteomes" id="UP000032180"/>
    </source>
</evidence>
<name>A0A0D9W2D4_9ORYZ</name>
<keyword evidence="8" id="KW-1185">Reference proteome</keyword>
<dbReference type="EnsemblPlants" id="LPERR04G01960.1">
    <property type="protein sequence ID" value="LPERR04G01960.1"/>
    <property type="gene ID" value="LPERR04G01960"/>
</dbReference>
<dbReference type="AlphaFoldDB" id="A0A0D9W2D4"/>
<feature type="region of interest" description="Disordered" evidence="5">
    <location>
        <begin position="425"/>
        <end position="446"/>
    </location>
</feature>
<dbReference type="FunFam" id="2.60.120.330:FF:000005">
    <property type="entry name" value="1-aminocyclopropane-1-carboxylate oxidase homolog 1"/>
    <property type="match status" value="2"/>
</dbReference>
<dbReference type="PANTHER" id="PTHR10209">
    <property type="entry name" value="OXIDOREDUCTASE, 2OG-FE II OXYGENASE FAMILY PROTEIN"/>
    <property type="match status" value="1"/>
</dbReference>
<dbReference type="STRING" id="77586.A0A0D9W2D4"/>
<dbReference type="PANTHER" id="PTHR10209:SF428">
    <property type="entry name" value="OS04G0182200 PROTEIN"/>
    <property type="match status" value="1"/>
</dbReference>
<feature type="compositionally biased region" description="Polar residues" evidence="5">
    <location>
        <begin position="428"/>
        <end position="439"/>
    </location>
</feature>
<dbReference type="GO" id="GO:0046872">
    <property type="term" value="F:metal ion binding"/>
    <property type="evidence" value="ECO:0007669"/>
    <property type="project" value="UniProtKB-KW"/>
</dbReference>